<keyword evidence="4" id="KW-0378">Hydrolase</keyword>
<dbReference type="InterPro" id="IPR045121">
    <property type="entry name" value="CoAse"/>
</dbReference>
<evidence type="ECO:0000256" key="6">
    <source>
        <dbReference type="ARBA" id="ARBA00023211"/>
    </source>
</evidence>
<comment type="cofactor">
    <cofactor evidence="1">
        <name>Mn(2+)</name>
        <dbReference type="ChEBI" id="CHEBI:29035"/>
    </cofactor>
</comment>
<dbReference type="SUPFAM" id="SSF55811">
    <property type="entry name" value="Nudix"/>
    <property type="match status" value="1"/>
</dbReference>
<dbReference type="GO" id="GO:0010945">
    <property type="term" value="F:coenzyme A diphosphatase activity"/>
    <property type="evidence" value="ECO:0007669"/>
    <property type="project" value="InterPro"/>
</dbReference>
<organism evidence="7 8">
    <name type="scientific">Priestia megaterium (strain ATCC 14581 / DSM 32 / CCUG 1817 / JCM 2506 / NBRC 15308 / NCIMB 9376 / NCTC 10342 / NRRL B-14308 / VKM B-512 / Ford 19)</name>
    <name type="common">Bacillus megaterium</name>
    <dbReference type="NCBI Taxonomy" id="1348623"/>
    <lineage>
        <taxon>Bacteria</taxon>
        <taxon>Bacillati</taxon>
        <taxon>Bacillota</taxon>
        <taxon>Bacilli</taxon>
        <taxon>Bacillales</taxon>
        <taxon>Bacillaceae</taxon>
        <taxon>Priestia</taxon>
    </lineage>
</organism>
<evidence type="ECO:0000313" key="8">
    <source>
        <dbReference type="Proteomes" id="UP000031829"/>
    </source>
</evidence>
<dbReference type="HOGENOM" id="CLU_040940_5_2_9"/>
<dbReference type="PANTHER" id="PTHR12992:SF11">
    <property type="entry name" value="MITOCHONDRIAL COENZYME A DIPHOSPHATASE NUDT8"/>
    <property type="match status" value="1"/>
</dbReference>
<reference evidence="7 8" key="1">
    <citation type="journal article" date="2015" name="Genome Announc.">
        <title>Complete genome sequences for 35 biothreat assay-relevant bacillus species.</title>
        <authorList>
            <person name="Johnson S.L."/>
            <person name="Daligault H.E."/>
            <person name="Davenport K.W."/>
            <person name="Jaissle J."/>
            <person name="Frey K.G."/>
            <person name="Ladner J.T."/>
            <person name="Broomall S.M."/>
            <person name="Bishop-Lilly K.A."/>
            <person name="Bruce D.C."/>
            <person name="Gibbons H.S."/>
            <person name="Coyne S.R."/>
            <person name="Lo C.C."/>
            <person name="Meincke L."/>
            <person name="Munk A.C."/>
            <person name="Koroleva G.I."/>
            <person name="Rosenzweig C.N."/>
            <person name="Palacios G.F."/>
            <person name="Redden C.L."/>
            <person name="Minogue T.D."/>
            <person name="Chain P.S."/>
        </authorList>
    </citation>
    <scope>NUCLEOTIDE SEQUENCE [LARGE SCALE GENOMIC DNA]</scope>
    <source>
        <strain evidence="8">ATCC 14581 / DSM 32 / JCM 2506 / NBRC 15308 / NCIMB 9376 / NCTC 10342 / NRRL B-14308 / VKM B-512</strain>
    </source>
</reference>
<evidence type="ECO:0000256" key="4">
    <source>
        <dbReference type="ARBA" id="ARBA00022801"/>
    </source>
</evidence>
<dbReference type="GeneID" id="93642817"/>
<keyword evidence="6" id="KW-0464">Manganese</keyword>
<evidence type="ECO:0000256" key="3">
    <source>
        <dbReference type="ARBA" id="ARBA00022723"/>
    </source>
</evidence>
<dbReference type="InterPro" id="IPR015797">
    <property type="entry name" value="NUDIX_hydrolase-like_dom_sf"/>
</dbReference>
<evidence type="ECO:0000256" key="1">
    <source>
        <dbReference type="ARBA" id="ARBA00001936"/>
    </source>
</evidence>
<evidence type="ECO:0000313" key="7">
    <source>
        <dbReference type="EMBL" id="AJI25422.1"/>
    </source>
</evidence>
<keyword evidence="5" id="KW-0460">Magnesium</keyword>
<keyword evidence="3" id="KW-0479">Metal-binding</keyword>
<sequence>MDASRIIAKLENRIPTILGMEQFSRFGILVPLIEKQGELHVLFEVRALDLRRQPGEICFPGGRVEKTDADEKETAIRETSEELGITPESIQQVQALDYIVSQFGTIIYPYVGFIDELLELRPNPSEVAEIFTVPLSFFQRTEPDIHNIHFRVEPEHNFPYDAIIGGENYNWQTREMEEHFYYYEDRVIWGLTAKVIYHLIHVLNDK</sequence>
<evidence type="ECO:0000256" key="5">
    <source>
        <dbReference type="ARBA" id="ARBA00022842"/>
    </source>
</evidence>
<dbReference type="CDD" id="cd03426">
    <property type="entry name" value="NUDIX_CoAse_Nudt7"/>
    <property type="match status" value="1"/>
</dbReference>
<dbReference type="EMBL" id="CP009920">
    <property type="protein sequence ID" value="AJI25422.1"/>
    <property type="molecule type" value="Genomic_DNA"/>
</dbReference>
<protein>
    <submittedName>
        <fullName evidence="7">NUDIX domain protein</fullName>
    </submittedName>
</protein>
<dbReference type="InterPro" id="IPR000086">
    <property type="entry name" value="NUDIX_hydrolase_dom"/>
</dbReference>
<dbReference type="AlphaFoldDB" id="A0A0B6AWG3"/>
<proteinExistence type="predicted"/>
<dbReference type="KEGG" id="bmeg:BG04_4831"/>
<gene>
    <name evidence="7" type="ORF">BG04_4831</name>
</gene>
<dbReference type="PROSITE" id="PS51462">
    <property type="entry name" value="NUDIX"/>
    <property type="match status" value="1"/>
</dbReference>
<comment type="cofactor">
    <cofactor evidence="2">
        <name>Mg(2+)</name>
        <dbReference type="ChEBI" id="CHEBI:18420"/>
    </cofactor>
</comment>
<dbReference type="Pfam" id="PF00293">
    <property type="entry name" value="NUDIX"/>
    <property type="match status" value="1"/>
</dbReference>
<dbReference type="Gene3D" id="3.90.79.10">
    <property type="entry name" value="Nucleoside Triphosphate Pyrophosphohydrolase"/>
    <property type="match status" value="1"/>
</dbReference>
<dbReference type="RefSeq" id="WP_016764215.1">
    <property type="nucleotide sequence ID" value="NZ_BCVB01000004.1"/>
</dbReference>
<dbReference type="GO" id="GO:0046872">
    <property type="term" value="F:metal ion binding"/>
    <property type="evidence" value="ECO:0007669"/>
    <property type="project" value="UniProtKB-KW"/>
</dbReference>
<dbReference type="Proteomes" id="UP000031829">
    <property type="component" value="Chromosome"/>
</dbReference>
<accession>A0A0B6AWG3</accession>
<name>A0A0B6AWG3_PRIM2</name>
<dbReference type="PANTHER" id="PTHR12992">
    <property type="entry name" value="NUDIX HYDROLASE"/>
    <property type="match status" value="1"/>
</dbReference>
<evidence type="ECO:0000256" key="2">
    <source>
        <dbReference type="ARBA" id="ARBA00001946"/>
    </source>
</evidence>